<keyword evidence="1" id="KW-1185">Reference proteome</keyword>
<reference evidence="2" key="1">
    <citation type="submission" date="2025-08" db="UniProtKB">
        <authorList>
            <consortium name="RefSeq"/>
        </authorList>
    </citation>
    <scope>IDENTIFICATION</scope>
    <source>
        <strain evidence="2">14028-0561.14</strain>
        <tissue evidence="2">Whole fly</tissue>
    </source>
</reference>
<dbReference type="GeneID" id="108084110"/>
<gene>
    <name evidence="2" type="primary">LOC108084110</name>
</gene>
<proteinExistence type="predicted"/>
<accession>A0A6P4J406</accession>
<name>A0A6P4J406_DROKI</name>
<evidence type="ECO:0000313" key="1">
    <source>
        <dbReference type="Proteomes" id="UP001652661"/>
    </source>
</evidence>
<organism evidence="1 2">
    <name type="scientific">Drosophila kikkawai</name>
    <name type="common">Fruit fly</name>
    <dbReference type="NCBI Taxonomy" id="30033"/>
    <lineage>
        <taxon>Eukaryota</taxon>
        <taxon>Metazoa</taxon>
        <taxon>Ecdysozoa</taxon>
        <taxon>Arthropoda</taxon>
        <taxon>Hexapoda</taxon>
        <taxon>Insecta</taxon>
        <taxon>Pterygota</taxon>
        <taxon>Neoptera</taxon>
        <taxon>Endopterygota</taxon>
        <taxon>Diptera</taxon>
        <taxon>Brachycera</taxon>
        <taxon>Muscomorpha</taxon>
        <taxon>Ephydroidea</taxon>
        <taxon>Drosophilidae</taxon>
        <taxon>Drosophila</taxon>
        <taxon>Sophophora</taxon>
    </lineage>
</organism>
<dbReference type="AlphaFoldDB" id="A0A6P4J406"/>
<dbReference type="InterPro" id="IPR032004">
    <property type="entry name" value="DUF4790"/>
</dbReference>
<dbReference type="OrthoDB" id="7675754at2759"/>
<dbReference type="Proteomes" id="UP001652661">
    <property type="component" value="Chromosome 3R"/>
</dbReference>
<protein>
    <submittedName>
        <fullName evidence="2">Uncharacterized protein</fullName>
    </submittedName>
</protein>
<evidence type="ECO:0000313" key="2">
    <source>
        <dbReference type="RefSeq" id="XP_017035625.1"/>
    </source>
</evidence>
<dbReference type="RefSeq" id="XP_017035625.1">
    <property type="nucleotide sequence ID" value="XM_017180136.3"/>
</dbReference>
<sequence>MSNVFKKPTQRSLTNTRSFNMEQRKNVLLKVPEEVRAEKAKKVELFLNRLKVRNSRYESHILRYLDTWCEPKSQFNDDADVSLHPSYNLMVYDLNCDERYREANYKYNKQFKLEMEHFIANQPNVRDQYYLKRILCYKTSWPPLHTKWELHNFVSKFFKLTPTERKRVDYLMKTKLS</sequence>
<dbReference type="Pfam" id="PF16037">
    <property type="entry name" value="DUF4790"/>
    <property type="match status" value="1"/>
</dbReference>